<dbReference type="PIRSF" id="PIRSF005276">
    <property type="entry name" value="SspB"/>
    <property type="match status" value="1"/>
</dbReference>
<dbReference type="PANTHER" id="PTHR37486">
    <property type="entry name" value="STRINGENT STARVATION PROTEIN B"/>
    <property type="match status" value="1"/>
</dbReference>
<dbReference type="Gene3D" id="2.30.30.220">
    <property type="entry name" value="SspB-like"/>
    <property type="match status" value="1"/>
</dbReference>
<name>A0A0F3IG70_9GAMM</name>
<gene>
    <name evidence="2" type="ORF">VZ94_15515</name>
</gene>
<dbReference type="GO" id="GO:0005840">
    <property type="term" value="C:ribosome"/>
    <property type="evidence" value="ECO:0007669"/>
    <property type="project" value="TreeGrafter"/>
</dbReference>
<protein>
    <submittedName>
        <fullName evidence="2">Peptidase</fullName>
    </submittedName>
</protein>
<dbReference type="RefSeq" id="WP_045779926.1">
    <property type="nucleotide sequence ID" value="NZ_LAJX01000170.1"/>
</dbReference>
<dbReference type="PATRIC" id="fig|1632867.3.peg.1792"/>
<keyword evidence="3" id="KW-1185">Reference proteome</keyword>
<evidence type="ECO:0000256" key="1">
    <source>
        <dbReference type="SAM" id="MobiDB-lite"/>
    </source>
</evidence>
<feature type="region of interest" description="Disordered" evidence="1">
    <location>
        <begin position="93"/>
        <end position="132"/>
    </location>
</feature>
<dbReference type="GO" id="GO:0005829">
    <property type="term" value="C:cytosol"/>
    <property type="evidence" value="ECO:0007669"/>
    <property type="project" value="TreeGrafter"/>
</dbReference>
<accession>A0A0F3IG70</accession>
<reference evidence="2 3" key="2">
    <citation type="journal article" date="2016" name="Microb. Ecol.">
        <title>Genome Characteristics of a Novel Type I Methanotroph (Sn10-6) Isolated from a Flooded Indian Rice Field.</title>
        <authorList>
            <person name="Rahalkar M.C."/>
            <person name="Pandit P.S."/>
            <person name="Dhakephalkar P.K."/>
            <person name="Pore S."/>
            <person name="Arora P."/>
            <person name="Kapse N."/>
        </authorList>
    </citation>
    <scope>NUCLEOTIDE SEQUENCE [LARGE SCALE GENOMIC DNA]</scope>
    <source>
        <strain evidence="2 3">Sn10-6</strain>
    </source>
</reference>
<dbReference type="InterPro" id="IPR007481">
    <property type="entry name" value="SspB"/>
</dbReference>
<dbReference type="AlphaFoldDB" id="A0A0F3IG70"/>
<organism evidence="2 3">
    <name type="scientific">Methylocucumis oryzae</name>
    <dbReference type="NCBI Taxonomy" id="1632867"/>
    <lineage>
        <taxon>Bacteria</taxon>
        <taxon>Pseudomonadati</taxon>
        <taxon>Pseudomonadota</taxon>
        <taxon>Gammaproteobacteria</taxon>
        <taxon>Methylococcales</taxon>
        <taxon>Methylococcaceae</taxon>
        <taxon>Methylocucumis</taxon>
    </lineage>
</organism>
<comment type="caution">
    <text evidence="2">The sequence shown here is derived from an EMBL/GenBank/DDBJ whole genome shotgun (WGS) entry which is preliminary data.</text>
</comment>
<reference evidence="3" key="1">
    <citation type="submission" date="2015-03" db="EMBL/GenBank/DDBJ databases">
        <title>Draft genome sequence of a novel methanotroph (Sn10-6) isolated from flooded ricefield rhizosphere in India.</title>
        <authorList>
            <person name="Pandit P.S."/>
            <person name="Pore S.D."/>
            <person name="Arora P."/>
            <person name="Kapse N.G."/>
            <person name="Dhakephalkar P.K."/>
            <person name="Rahalkar M.C."/>
        </authorList>
    </citation>
    <scope>NUCLEOTIDE SEQUENCE [LARGE SCALE GENOMIC DNA]</scope>
    <source>
        <strain evidence="3">Sn10-6</strain>
    </source>
</reference>
<sequence>MTSLKPYLIRAIYDWIVDNDLTPYLIVDAMHPEARVPEQYIQDGKIVLNIRPQAVEALILGDDTIEFNARFSGQPMHILVPVSSVLEISAKENGKGMSFAPEPHDFDEPPPPVKPAKKPSPSSNRPNLRIVK</sequence>
<dbReference type="Proteomes" id="UP000033684">
    <property type="component" value="Unassembled WGS sequence"/>
</dbReference>
<dbReference type="NCBIfam" id="NF008769">
    <property type="entry name" value="PRK11798.2-5"/>
    <property type="match status" value="1"/>
</dbReference>
<dbReference type="SUPFAM" id="SSF101738">
    <property type="entry name" value="SspB-like"/>
    <property type="match status" value="1"/>
</dbReference>
<dbReference type="Pfam" id="PF04386">
    <property type="entry name" value="SspB"/>
    <property type="match status" value="1"/>
</dbReference>
<evidence type="ECO:0000313" key="3">
    <source>
        <dbReference type="Proteomes" id="UP000033684"/>
    </source>
</evidence>
<dbReference type="InterPro" id="IPR036760">
    <property type="entry name" value="SspB-like_sf"/>
</dbReference>
<dbReference type="GO" id="GO:0045732">
    <property type="term" value="P:positive regulation of protein catabolic process"/>
    <property type="evidence" value="ECO:0007669"/>
    <property type="project" value="TreeGrafter"/>
</dbReference>
<dbReference type="PANTHER" id="PTHR37486:SF1">
    <property type="entry name" value="STRINGENT STARVATION PROTEIN B"/>
    <property type="match status" value="1"/>
</dbReference>
<dbReference type="OrthoDB" id="9797358at2"/>
<dbReference type="EMBL" id="LAJX01000170">
    <property type="protein sequence ID" value="KJV05795.1"/>
    <property type="molecule type" value="Genomic_DNA"/>
</dbReference>
<proteinExistence type="predicted"/>
<evidence type="ECO:0000313" key="2">
    <source>
        <dbReference type="EMBL" id="KJV05795.1"/>
    </source>
</evidence>